<name>A0A4Y9SFP3_9BURK</name>
<evidence type="ECO:0000313" key="2">
    <source>
        <dbReference type="EMBL" id="TFW22461.1"/>
    </source>
</evidence>
<keyword evidence="1" id="KW-1133">Transmembrane helix</keyword>
<feature type="transmembrane region" description="Helical" evidence="1">
    <location>
        <begin position="159"/>
        <end position="176"/>
    </location>
</feature>
<gene>
    <name evidence="2" type="ORF">E4L96_08015</name>
</gene>
<evidence type="ECO:0000313" key="3">
    <source>
        <dbReference type="Proteomes" id="UP000298438"/>
    </source>
</evidence>
<feature type="transmembrane region" description="Helical" evidence="1">
    <location>
        <begin position="44"/>
        <end position="65"/>
    </location>
</feature>
<dbReference type="Proteomes" id="UP000298438">
    <property type="component" value="Unassembled WGS sequence"/>
</dbReference>
<dbReference type="OrthoDB" id="8774202at2"/>
<proteinExistence type="predicted"/>
<organism evidence="2 3">
    <name type="scientific">Zemynaea arenosa</name>
    <dbReference type="NCBI Taxonomy" id="2561931"/>
    <lineage>
        <taxon>Bacteria</taxon>
        <taxon>Pseudomonadati</taxon>
        <taxon>Pseudomonadota</taxon>
        <taxon>Betaproteobacteria</taxon>
        <taxon>Burkholderiales</taxon>
        <taxon>Oxalobacteraceae</taxon>
        <taxon>Telluria group</taxon>
        <taxon>Zemynaea</taxon>
    </lineage>
</organism>
<feature type="transmembrane region" description="Helical" evidence="1">
    <location>
        <begin position="96"/>
        <end position="119"/>
    </location>
</feature>
<dbReference type="EMBL" id="SPVF01000106">
    <property type="protein sequence ID" value="TFW22461.1"/>
    <property type="molecule type" value="Genomic_DNA"/>
</dbReference>
<evidence type="ECO:0000256" key="1">
    <source>
        <dbReference type="SAM" id="Phobius"/>
    </source>
</evidence>
<accession>A0A4Y9SFP3</accession>
<feature type="transmembrane region" description="Helical" evidence="1">
    <location>
        <begin position="126"/>
        <end position="147"/>
    </location>
</feature>
<feature type="transmembrane region" description="Helical" evidence="1">
    <location>
        <begin position="20"/>
        <end position="37"/>
    </location>
</feature>
<sequence length="183" mass="20167">MHGISCSSVAGAWLCQHSGMLLYLVPSMAMAVLMHILSRASPAFFIFLASGTICHELAHFFVGLVTNAQPVGLTIIPKRNGNTWRLGEVRLNNLRWYNAAPAALAPLGLLAIPIAVAWYRTRFASWHFAPLDVGLTFLLGPLFLSFWPSPVDWKLALRSWPYLLVIACGAGAYAWLKHPGFHL</sequence>
<comment type="caution">
    <text evidence="2">The sequence shown here is derived from an EMBL/GenBank/DDBJ whole genome shotgun (WGS) entry which is preliminary data.</text>
</comment>
<reference evidence="2 3" key="1">
    <citation type="submission" date="2019-03" db="EMBL/GenBank/DDBJ databases">
        <title>Draft Genome Sequence of Massilia arenosa sp. nov., a Novel Massilia Species Isolated from a Sandy-loam Maize Soil.</title>
        <authorList>
            <person name="Raths R."/>
            <person name="Peta V."/>
            <person name="Bucking H."/>
        </authorList>
    </citation>
    <scope>NUCLEOTIDE SEQUENCE [LARGE SCALE GENOMIC DNA]</scope>
    <source>
        <strain evidence="2 3">MC02</strain>
    </source>
</reference>
<protein>
    <recommendedName>
        <fullName evidence="4">M50 family peptidase</fullName>
    </recommendedName>
</protein>
<keyword evidence="1" id="KW-0472">Membrane</keyword>
<dbReference type="AlphaFoldDB" id="A0A4Y9SFP3"/>
<keyword evidence="3" id="KW-1185">Reference proteome</keyword>
<keyword evidence="1" id="KW-0812">Transmembrane</keyword>
<evidence type="ECO:0008006" key="4">
    <source>
        <dbReference type="Google" id="ProtNLM"/>
    </source>
</evidence>